<feature type="transmembrane region" description="Helical" evidence="7">
    <location>
        <begin position="431"/>
        <end position="449"/>
    </location>
</feature>
<keyword evidence="4 7" id="KW-1133">Transmembrane helix</keyword>
<dbReference type="InterPro" id="IPR046044">
    <property type="entry name" value="DUF6002"/>
</dbReference>
<dbReference type="Pfam" id="PF07690">
    <property type="entry name" value="MFS_1"/>
    <property type="match status" value="1"/>
</dbReference>
<dbReference type="InterPro" id="IPR036259">
    <property type="entry name" value="MFS_trans_sf"/>
</dbReference>
<protein>
    <submittedName>
        <fullName evidence="8">MFS transporter</fullName>
    </submittedName>
</protein>
<keyword evidence="3 7" id="KW-0812">Transmembrane</keyword>
<feature type="transmembrane region" description="Helical" evidence="7">
    <location>
        <begin position="361"/>
        <end position="383"/>
    </location>
</feature>
<evidence type="ECO:0000256" key="7">
    <source>
        <dbReference type="SAM" id="Phobius"/>
    </source>
</evidence>
<dbReference type="RefSeq" id="WP_316737842.1">
    <property type="nucleotide sequence ID" value="NZ_JARAKF010000001.1"/>
</dbReference>
<feature type="transmembrane region" description="Helical" evidence="7">
    <location>
        <begin position="305"/>
        <end position="326"/>
    </location>
</feature>
<keyword evidence="9" id="KW-1185">Reference proteome</keyword>
<keyword evidence="2" id="KW-1003">Cell membrane</keyword>
<comment type="caution">
    <text evidence="8">The sequence shown here is derived from an EMBL/GenBank/DDBJ whole genome shotgun (WGS) entry which is preliminary data.</text>
</comment>
<sequence length="559" mass="59365">MRHNRPVRGLTGTGPGASLSQQTRDTECFACYAEVRQMLAGGGMDRLPRDPRKLREWAMVMSVVGSLTAIDRPLIPAGAEVLIPGSGAYSEGEFESPDRTGLHPVESPETFPQSCGRPHSPSVRRRVPDNIPEDPMTTSSITPQTTSANRRPLYFLASSLFAVRLAAVVTSVALPLLVIHRYGVGLDSGLTAALELLPNFLFGPFAGEIVDRRNPRKIAAVCALVGAPIVALFPFTHSLWQIQLLGLASGLTYTAGVPARMALRGRAIAKGHELSGNSLLVLAQRLPTLIGPAAAALAVQIGYSAVFVANAVVCLSAALLVIRVPLRPDEPAKQGSDRPPVARNIVAKVFKQSLPELGRSIGGNPGLAALTVIGCTYMFSSYGMGKFFLAGFSAHYYSRDGSFFGYLVAAMGLGAVAGSVLAPRFRKFRQGVVFVACGLVESLAWSSYAMQHNRFVALSAAAVVGICESVGAVVYYSEIQTRLPDRLVGRYFSFYIALGDGLNVLGSMTIGIVVSSSVSSGALLTAGAVCIPLLVLCPLFLLQRFWRADGWTPTAGEAR</sequence>
<dbReference type="PANTHER" id="PTHR23513:SF11">
    <property type="entry name" value="STAPHYLOFERRIN A TRANSPORTER"/>
    <property type="match status" value="1"/>
</dbReference>
<evidence type="ECO:0000313" key="9">
    <source>
        <dbReference type="Proteomes" id="UP001257627"/>
    </source>
</evidence>
<feature type="transmembrane region" description="Helical" evidence="7">
    <location>
        <begin position="189"/>
        <end position="206"/>
    </location>
</feature>
<name>A0ABU3UYD2_9ACTN</name>
<evidence type="ECO:0000256" key="2">
    <source>
        <dbReference type="ARBA" id="ARBA00022475"/>
    </source>
</evidence>
<evidence type="ECO:0000256" key="3">
    <source>
        <dbReference type="ARBA" id="ARBA00022692"/>
    </source>
</evidence>
<proteinExistence type="predicted"/>
<keyword evidence="5 7" id="KW-0472">Membrane</keyword>
<feature type="compositionally biased region" description="Polar residues" evidence="6">
    <location>
        <begin position="136"/>
        <end position="145"/>
    </location>
</feature>
<accession>A0ABU3UYD2</accession>
<evidence type="ECO:0000256" key="6">
    <source>
        <dbReference type="SAM" id="MobiDB-lite"/>
    </source>
</evidence>
<reference evidence="8 9" key="1">
    <citation type="submission" date="2023-02" db="EMBL/GenBank/DDBJ databases">
        <authorList>
            <person name="Maleckis M."/>
        </authorList>
    </citation>
    <scope>NUCLEOTIDE SEQUENCE [LARGE SCALE GENOMIC DNA]</scope>
    <source>
        <strain evidence="8 9">P8-A2</strain>
    </source>
</reference>
<feature type="region of interest" description="Disordered" evidence="6">
    <location>
        <begin position="1"/>
        <end position="23"/>
    </location>
</feature>
<dbReference type="PANTHER" id="PTHR23513">
    <property type="entry name" value="INTEGRAL MEMBRANE EFFLUX PROTEIN-RELATED"/>
    <property type="match status" value="1"/>
</dbReference>
<comment type="subcellular location">
    <subcellularLocation>
        <location evidence="1">Cell membrane</location>
        <topology evidence="1">Multi-pass membrane protein</topology>
    </subcellularLocation>
</comment>
<evidence type="ECO:0000256" key="5">
    <source>
        <dbReference type="ARBA" id="ARBA00023136"/>
    </source>
</evidence>
<dbReference type="CDD" id="cd06173">
    <property type="entry name" value="MFS_MefA_like"/>
    <property type="match status" value="1"/>
</dbReference>
<dbReference type="Proteomes" id="UP001257627">
    <property type="component" value="Unassembled WGS sequence"/>
</dbReference>
<feature type="region of interest" description="Disordered" evidence="6">
    <location>
        <begin position="90"/>
        <end position="145"/>
    </location>
</feature>
<dbReference type="Pfam" id="PF19465">
    <property type="entry name" value="DUF6002"/>
    <property type="match status" value="1"/>
</dbReference>
<feature type="transmembrane region" description="Helical" evidence="7">
    <location>
        <begin position="455"/>
        <end position="476"/>
    </location>
</feature>
<organism evidence="8 9">
    <name type="scientific">Streptomyces mirabilis</name>
    <dbReference type="NCBI Taxonomy" id="68239"/>
    <lineage>
        <taxon>Bacteria</taxon>
        <taxon>Bacillati</taxon>
        <taxon>Actinomycetota</taxon>
        <taxon>Actinomycetes</taxon>
        <taxon>Kitasatosporales</taxon>
        <taxon>Streptomycetaceae</taxon>
        <taxon>Streptomyces</taxon>
    </lineage>
</organism>
<feature type="transmembrane region" description="Helical" evidence="7">
    <location>
        <begin position="153"/>
        <end position="177"/>
    </location>
</feature>
<evidence type="ECO:0000256" key="1">
    <source>
        <dbReference type="ARBA" id="ARBA00004651"/>
    </source>
</evidence>
<dbReference type="InterPro" id="IPR011701">
    <property type="entry name" value="MFS"/>
</dbReference>
<evidence type="ECO:0000256" key="4">
    <source>
        <dbReference type="ARBA" id="ARBA00022989"/>
    </source>
</evidence>
<dbReference type="SUPFAM" id="SSF103473">
    <property type="entry name" value="MFS general substrate transporter"/>
    <property type="match status" value="1"/>
</dbReference>
<dbReference type="Gene3D" id="1.20.1250.20">
    <property type="entry name" value="MFS general substrate transporter like domains"/>
    <property type="match status" value="1"/>
</dbReference>
<feature type="transmembrane region" description="Helical" evidence="7">
    <location>
        <begin position="403"/>
        <end position="422"/>
    </location>
</feature>
<feature type="transmembrane region" description="Helical" evidence="7">
    <location>
        <begin position="488"/>
        <end position="514"/>
    </location>
</feature>
<evidence type="ECO:0000313" key="8">
    <source>
        <dbReference type="EMBL" id="MDU8998720.1"/>
    </source>
</evidence>
<feature type="transmembrane region" description="Helical" evidence="7">
    <location>
        <begin position="520"/>
        <end position="542"/>
    </location>
</feature>
<gene>
    <name evidence="8" type="ORF">PU648_41440</name>
</gene>
<dbReference type="EMBL" id="JARAKF010000001">
    <property type="protein sequence ID" value="MDU8998720.1"/>
    <property type="molecule type" value="Genomic_DNA"/>
</dbReference>
<feature type="transmembrane region" description="Helical" evidence="7">
    <location>
        <begin position="218"/>
        <end position="236"/>
    </location>
</feature>